<protein>
    <submittedName>
        <fullName evidence="1">Uncharacterized protein</fullName>
    </submittedName>
</protein>
<sequence>MLDSVENPQYYVKFAYVMGDEIREKEIVVNAPSIGRAKINAHNKMRELGYKGFTMKDISSV</sequence>
<reference evidence="1" key="1">
    <citation type="journal article" date="2021" name="Proc. Natl. Acad. Sci. U.S.A.">
        <title>A Catalog of Tens of Thousands of Viruses from Human Metagenomes Reveals Hidden Associations with Chronic Diseases.</title>
        <authorList>
            <person name="Tisza M.J."/>
            <person name="Buck C.B."/>
        </authorList>
    </citation>
    <scope>NUCLEOTIDE SEQUENCE</scope>
    <source>
        <strain evidence="1">CtsIQ24</strain>
    </source>
</reference>
<organism evidence="1">
    <name type="scientific">Siphoviridae sp. ctsIQ24</name>
    <dbReference type="NCBI Taxonomy" id="2826484"/>
    <lineage>
        <taxon>Viruses</taxon>
        <taxon>Duplodnaviria</taxon>
        <taxon>Heunggongvirae</taxon>
        <taxon>Uroviricota</taxon>
        <taxon>Caudoviricetes</taxon>
    </lineage>
</organism>
<proteinExistence type="predicted"/>
<name>A0A8S5MPL7_9CAUD</name>
<dbReference type="EMBL" id="BK014953">
    <property type="protein sequence ID" value="DAD84168.1"/>
    <property type="molecule type" value="Genomic_DNA"/>
</dbReference>
<evidence type="ECO:0000313" key="1">
    <source>
        <dbReference type="EMBL" id="DAD84168.1"/>
    </source>
</evidence>
<accession>A0A8S5MPL7</accession>